<dbReference type="NCBIfam" id="TIGR04141">
    <property type="entry name" value="TIGR04141 family sporadically distributed protein"/>
    <property type="match status" value="1"/>
</dbReference>
<evidence type="ECO:0000313" key="1">
    <source>
        <dbReference type="EMBL" id="RXT44181.1"/>
    </source>
</evidence>
<accession>A0A4Q1UYH6</accession>
<comment type="caution">
    <text evidence="1">The sequence shown here is derived from an EMBL/GenBank/DDBJ whole genome shotgun (WGS) entry which is preliminary data.</text>
</comment>
<dbReference type="AlphaFoldDB" id="A0A4Q1UYH6"/>
<proteinExistence type="predicted"/>
<name>A0A4Q1UYH6_9BRAD</name>
<evidence type="ECO:0000313" key="2">
    <source>
        <dbReference type="Proteomes" id="UP000290819"/>
    </source>
</evidence>
<dbReference type="OrthoDB" id="6401683at2"/>
<gene>
    <name evidence="1" type="ORF">B5V03_21510</name>
</gene>
<keyword evidence="2" id="KW-1185">Reference proteome</keyword>
<dbReference type="Pfam" id="PF19614">
    <property type="entry name" value="DUF6119"/>
    <property type="match status" value="1"/>
</dbReference>
<protein>
    <recommendedName>
        <fullName evidence="3">Sporadically distributed protein, TIGR04141 family</fullName>
    </recommendedName>
</protein>
<reference evidence="1 2" key="1">
    <citation type="submission" date="2017-03" db="EMBL/GenBank/DDBJ databases">
        <authorList>
            <person name="Safronova V.I."/>
            <person name="Sazanova A.L."/>
            <person name="Chirak E.R."/>
        </authorList>
    </citation>
    <scope>NUCLEOTIDE SEQUENCE [LARGE SCALE GENOMIC DNA]</scope>
    <source>
        <strain evidence="1 2">Opo-243</strain>
    </source>
</reference>
<organism evidence="1 2">
    <name type="scientific">Bradyrhizobium betae</name>
    <dbReference type="NCBI Taxonomy" id="244734"/>
    <lineage>
        <taxon>Bacteria</taxon>
        <taxon>Pseudomonadati</taxon>
        <taxon>Pseudomonadota</taxon>
        <taxon>Alphaproteobacteria</taxon>
        <taxon>Hyphomicrobiales</taxon>
        <taxon>Nitrobacteraceae</taxon>
        <taxon>Bradyrhizobium</taxon>
    </lineage>
</organism>
<evidence type="ECO:0008006" key="3">
    <source>
        <dbReference type="Google" id="ProtNLM"/>
    </source>
</evidence>
<sequence>MSLSVRLLRSGRTIDDSLRDGHELEERPSEAGRLFVGQAPAVPPTWFDFVSGFATGGLRRLVNQSCAAVLFLEVIPDDKRFAKRTVVLTFGTGHHSLDPDALERSFGLKVVLNAVARSNLRSLDIATLDATTFQKRIQASRDADLQGFGIDVDRDLLRLAAGSPKDNSFARSLAGKDALTLHTKTSPADVIEKCKTALKLHQATDYKVDFGFIDFISPVRQQDLLEQLDSLAFVELQELVKGHASDLHITLPDILSPEESAEVGYFGIGLKSGRKQVYTQIAIEDYVEELRAGQIAEIADMAELRGSHEIRVITDGEGDKKQRRKLYDCFVYELTYKSDTYVLFAGDWFVVDKAFHAAVENDFAKLVAKKPFVASTKTESEREFITELDAHKNLLNLDQVKLSPASAPGANLEPCDFLSTTKQFIHLKDGHSSAPISHLWNQGVVSAESFVRDEKFRIDLRKEVKKRQTRSKKAGFDAILPDGRSKPVPSEFTVVFGIMRDRYKKSGVISIPFFSKVSLRSVADRIQLMGFPVEVHLVEKL</sequence>
<dbReference type="Proteomes" id="UP000290819">
    <property type="component" value="Unassembled WGS sequence"/>
</dbReference>
<dbReference type="InterPro" id="IPR026487">
    <property type="entry name" value="CHP04141"/>
</dbReference>
<dbReference type="EMBL" id="MZXW01000024">
    <property type="protein sequence ID" value="RXT44181.1"/>
    <property type="molecule type" value="Genomic_DNA"/>
</dbReference>